<dbReference type="Pfam" id="PF02861">
    <property type="entry name" value="Clp_N"/>
    <property type="match status" value="1"/>
</dbReference>
<keyword evidence="2 6" id="KW-0677">Repeat</keyword>
<dbReference type="CDD" id="cd00009">
    <property type="entry name" value="AAA"/>
    <property type="match status" value="1"/>
</dbReference>
<dbReference type="GO" id="GO:0042026">
    <property type="term" value="P:protein refolding"/>
    <property type="evidence" value="ECO:0007669"/>
    <property type="project" value="TreeGrafter"/>
</dbReference>
<evidence type="ECO:0000256" key="6">
    <source>
        <dbReference type="PROSITE-ProRule" id="PRU01251"/>
    </source>
</evidence>
<organism evidence="10 11">
    <name type="scientific">Synchytrium microbalum</name>
    <dbReference type="NCBI Taxonomy" id="1806994"/>
    <lineage>
        <taxon>Eukaryota</taxon>
        <taxon>Fungi</taxon>
        <taxon>Fungi incertae sedis</taxon>
        <taxon>Chytridiomycota</taxon>
        <taxon>Chytridiomycota incertae sedis</taxon>
        <taxon>Chytridiomycetes</taxon>
        <taxon>Synchytriales</taxon>
        <taxon>Synchytriaceae</taxon>
        <taxon>Synchytrium</taxon>
    </lineage>
</organism>
<dbReference type="OrthoDB" id="47330at2759"/>
<dbReference type="EMBL" id="QEAO01000004">
    <property type="protein sequence ID" value="TPX36494.1"/>
    <property type="molecule type" value="Genomic_DNA"/>
</dbReference>
<dbReference type="PROSITE" id="PS51903">
    <property type="entry name" value="CLP_R"/>
    <property type="match status" value="1"/>
</dbReference>
<dbReference type="PANTHER" id="PTHR11638">
    <property type="entry name" value="ATP-DEPENDENT CLP PROTEASE"/>
    <property type="match status" value="1"/>
</dbReference>
<evidence type="ECO:0000256" key="5">
    <source>
        <dbReference type="ARBA" id="ARBA00023186"/>
    </source>
</evidence>
<dbReference type="GO" id="GO:0051082">
    <property type="term" value="F:unfolded protein binding"/>
    <property type="evidence" value="ECO:0007669"/>
    <property type="project" value="TreeGrafter"/>
</dbReference>
<evidence type="ECO:0000256" key="8">
    <source>
        <dbReference type="SAM" id="Coils"/>
    </source>
</evidence>
<dbReference type="InterPro" id="IPR019489">
    <property type="entry name" value="Clp_ATPase_C"/>
</dbReference>
<dbReference type="Gene3D" id="1.10.8.60">
    <property type="match status" value="1"/>
</dbReference>
<dbReference type="FunFam" id="3.40.50.300:FF:000025">
    <property type="entry name" value="ATP-dependent Clp protease subunit"/>
    <property type="match status" value="1"/>
</dbReference>
<dbReference type="PRINTS" id="PR00300">
    <property type="entry name" value="CLPPROTEASEA"/>
</dbReference>
<dbReference type="Pfam" id="PF10431">
    <property type="entry name" value="ClpB_D2-small"/>
    <property type="match status" value="1"/>
</dbReference>
<keyword evidence="4 7" id="KW-0067">ATP-binding</keyword>
<dbReference type="InterPro" id="IPR003959">
    <property type="entry name" value="ATPase_AAA_core"/>
</dbReference>
<evidence type="ECO:0000313" key="11">
    <source>
        <dbReference type="Proteomes" id="UP000319731"/>
    </source>
</evidence>
<dbReference type="PANTHER" id="PTHR11638:SF18">
    <property type="entry name" value="HEAT SHOCK PROTEIN 104"/>
    <property type="match status" value="1"/>
</dbReference>
<gene>
    <name evidence="10" type="ORF">SmJEL517_g01312</name>
</gene>
<dbReference type="SUPFAM" id="SSF81923">
    <property type="entry name" value="Double Clp-N motif"/>
    <property type="match status" value="1"/>
</dbReference>
<dbReference type="GO" id="GO:0005524">
    <property type="term" value="F:ATP binding"/>
    <property type="evidence" value="ECO:0007669"/>
    <property type="project" value="UniProtKB-KW"/>
</dbReference>
<dbReference type="GO" id="GO:0016887">
    <property type="term" value="F:ATP hydrolysis activity"/>
    <property type="evidence" value="ECO:0007669"/>
    <property type="project" value="InterPro"/>
</dbReference>
<evidence type="ECO:0000313" key="10">
    <source>
        <dbReference type="EMBL" id="TPX36494.1"/>
    </source>
</evidence>
<dbReference type="STRING" id="1806994.A0A507CF07"/>
<dbReference type="InterPro" id="IPR018368">
    <property type="entry name" value="ClpA/B_CS1"/>
</dbReference>
<name>A0A507CF07_9FUNG</name>
<dbReference type="GO" id="GO:0070370">
    <property type="term" value="P:cellular heat acclimation"/>
    <property type="evidence" value="ECO:0007669"/>
    <property type="project" value="TreeGrafter"/>
</dbReference>
<keyword evidence="5 7" id="KW-0143">Chaperone</keyword>
<keyword evidence="3 7" id="KW-0547">Nucleotide-binding</keyword>
<accession>A0A507CF07</accession>
<feature type="domain" description="Clp R" evidence="9">
    <location>
        <begin position="3"/>
        <end position="145"/>
    </location>
</feature>
<dbReference type="InterPro" id="IPR001270">
    <property type="entry name" value="ClpA/B"/>
</dbReference>
<comment type="similarity">
    <text evidence="1 7">Belongs to the ClpA/ClpB family.</text>
</comment>
<dbReference type="GeneID" id="42002537"/>
<keyword evidence="8" id="KW-0175">Coiled coil</keyword>
<dbReference type="InterPro" id="IPR027417">
    <property type="entry name" value="P-loop_NTPase"/>
</dbReference>
<dbReference type="AlphaFoldDB" id="A0A507CF07"/>
<dbReference type="InterPro" id="IPR050130">
    <property type="entry name" value="ClpA_ClpB"/>
</dbReference>
<dbReference type="InterPro" id="IPR028299">
    <property type="entry name" value="ClpA/B_CS2"/>
</dbReference>
<dbReference type="Pfam" id="PF07724">
    <property type="entry name" value="AAA_2"/>
    <property type="match status" value="1"/>
</dbReference>
<evidence type="ECO:0000256" key="3">
    <source>
        <dbReference type="ARBA" id="ARBA00022741"/>
    </source>
</evidence>
<dbReference type="SUPFAM" id="SSF52540">
    <property type="entry name" value="P-loop containing nucleoside triphosphate hydrolases"/>
    <property type="match status" value="2"/>
</dbReference>
<dbReference type="InterPro" id="IPR041546">
    <property type="entry name" value="ClpA/ClpB_AAA_lid"/>
</dbReference>
<dbReference type="Pfam" id="PF17871">
    <property type="entry name" value="AAA_lid_9"/>
    <property type="match status" value="1"/>
</dbReference>
<proteinExistence type="inferred from homology"/>
<dbReference type="InterPro" id="IPR036628">
    <property type="entry name" value="Clp_N_dom_sf"/>
</dbReference>
<dbReference type="Gene3D" id="1.10.1780.10">
    <property type="entry name" value="Clp, N-terminal domain"/>
    <property type="match status" value="1"/>
</dbReference>
<evidence type="ECO:0000256" key="1">
    <source>
        <dbReference type="ARBA" id="ARBA00008675"/>
    </source>
</evidence>
<dbReference type="Gene3D" id="3.40.50.300">
    <property type="entry name" value="P-loop containing nucleotide triphosphate hydrolases"/>
    <property type="match status" value="3"/>
</dbReference>
<dbReference type="GO" id="GO:0043335">
    <property type="term" value="P:protein unfolding"/>
    <property type="evidence" value="ECO:0007669"/>
    <property type="project" value="TreeGrafter"/>
</dbReference>
<sequence length="881" mass="97815">MDPNTWTEKTQEIVKGAQTLAREYGHAQITPLHLAASLFNDEDGLVKNVVSKAGGDPQTCERSVKKQLVKLPAQNPPPDEVSLSPQLAKLIRTADDLRKKQKDSHLSLDTVIVALGDITEWQTALKEANVNKAAVEAAVSQIRGSRRVDSKNAESNYDALSKYAIDLVSMAEQGKLDPVIGRDDEIRRVIRVLARRTKNNPVLIGEPGVGKTAIAEGLAIRIVRGDVPQSLQCRLYSLDMGLLIAGASYRGQFEERLKSVLKEVKEADGKIILFVDEIHTVLGAGKSEGSMDAAQLLKPMLARGELRMIGATTLGEYQKHVEKDPAFERRFQPVYVNEPSVESTISILRGLKERYENHHGVKLTDAALVAAAQLSARYITGRFLPDKAIDLVDEACASIRVQLESQPEIIDELERKKLQLQVEAAALAKEKDAGSQQRLVKANDEISQLEEKLKPLRARYDSERGRLDEIRILNKKLEDLNHKVSQAERSLDVSLASDLKYYAIPDVKKRIAELEASNAQRKDTDADAMLTEVVGPEQISEIISRWTGIPISKLNQSQVDKLLKLADALHKRVVGQHEAVECVAEAVLRSRAGLANKNQPIGSFLFLGPTGTGKTELSKALAQELFDDEKHMIRIDMSEYMEQHSVARLIGAPPGYVGHDEGGQLTETIRRRPYAVVLFDEVEKAHPLVMNVLLQVLDDGRLTDGKGRTVDFTNTVIIMTSNVGAQYLQLATEKDFPRAKEQVMTEVRATFKPELLNRITDIVVFKPLRMEELHQIVRVQANAVASRLSEHGITLRLSDSAVDYILSQSYNPLYGARPMKKWLERKVVTQLSKLMLSGQLLEGSSAWIETKSELGQSGENDLTYRIEKDDSTAAMEVDAKM</sequence>
<dbReference type="GO" id="GO:0051087">
    <property type="term" value="F:protein-folding chaperone binding"/>
    <property type="evidence" value="ECO:0007669"/>
    <property type="project" value="TreeGrafter"/>
</dbReference>
<evidence type="ECO:0000259" key="9">
    <source>
        <dbReference type="PROSITE" id="PS51903"/>
    </source>
</evidence>
<evidence type="ECO:0000256" key="7">
    <source>
        <dbReference type="RuleBase" id="RU004432"/>
    </source>
</evidence>
<reference evidence="10 11" key="1">
    <citation type="journal article" date="2019" name="Sci. Rep.">
        <title>Comparative genomics of chytrid fungi reveal insights into the obligate biotrophic and pathogenic lifestyle of Synchytrium endobioticum.</title>
        <authorList>
            <person name="van de Vossenberg B.T.L.H."/>
            <person name="Warris S."/>
            <person name="Nguyen H.D.T."/>
            <person name="van Gent-Pelzer M.P.E."/>
            <person name="Joly D.L."/>
            <person name="van de Geest H.C."/>
            <person name="Bonants P.J.M."/>
            <person name="Smith D.S."/>
            <person name="Levesque C.A."/>
            <person name="van der Lee T.A.J."/>
        </authorList>
    </citation>
    <scope>NUCLEOTIDE SEQUENCE [LARGE SCALE GENOMIC DNA]</scope>
    <source>
        <strain evidence="10 11">JEL517</strain>
    </source>
</reference>
<evidence type="ECO:0000256" key="4">
    <source>
        <dbReference type="ARBA" id="ARBA00022840"/>
    </source>
</evidence>
<dbReference type="FunFam" id="3.40.50.300:FF:000010">
    <property type="entry name" value="Chaperone clpB 1, putative"/>
    <property type="match status" value="1"/>
</dbReference>
<dbReference type="FunFam" id="3.40.50.300:FF:000120">
    <property type="entry name" value="ATP-dependent chaperone ClpB"/>
    <property type="match status" value="1"/>
</dbReference>
<dbReference type="InterPro" id="IPR004176">
    <property type="entry name" value="Clp_R_N"/>
</dbReference>
<dbReference type="InterPro" id="IPR003593">
    <property type="entry name" value="AAA+_ATPase"/>
</dbReference>
<dbReference type="PROSITE" id="PS00871">
    <property type="entry name" value="CLPAB_2"/>
    <property type="match status" value="1"/>
</dbReference>
<dbReference type="GO" id="GO:0005829">
    <property type="term" value="C:cytosol"/>
    <property type="evidence" value="ECO:0007669"/>
    <property type="project" value="TreeGrafter"/>
</dbReference>
<dbReference type="PROSITE" id="PS00870">
    <property type="entry name" value="CLPAB_1"/>
    <property type="match status" value="1"/>
</dbReference>
<dbReference type="Pfam" id="PF00004">
    <property type="entry name" value="AAA"/>
    <property type="match status" value="1"/>
</dbReference>
<evidence type="ECO:0000256" key="2">
    <source>
        <dbReference type="ARBA" id="ARBA00022737"/>
    </source>
</evidence>
<dbReference type="RefSeq" id="XP_031026708.1">
    <property type="nucleotide sequence ID" value="XM_031167240.1"/>
</dbReference>
<dbReference type="Proteomes" id="UP000319731">
    <property type="component" value="Unassembled WGS sequence"/>
</dbReference>
<keyword evidence="11" id="KW-1185">Reference proteome</keyword>
<dbReference type="CDD" id="cd19499">
    <property type="entry name" value="RecA-like_ClpB_Hsp104-like"/>
    <property type="match status" value="1"/>
</dbReference>
<feature type="coiled-coil region" evidence="8">
    <location>
        <begin position="410"/>
        <end position="490"/>
    </location>
</feature>
<dbReference type="SMART" id="SM01086">
    <property type="entry name" value="ClpB_D2-small"/>
    <property type="match status" value="1"/>
</dbReference>
<protein>
    <recommendedName>
        <fullName evidence="9">Clp R domain-containing protein</fullName>
    </recommendedName>
</protein>
<comment type="caution">
    <text evidence="10">The sequence shown here is derived from an EMBL/GenBank/DDBJ whole genome shotgun (WGS) entry which is preliminary data.</text>
</comment>
<dbReference type="SMART" id="SM00382">
    <property type="entry name" value="AAA"/>
    <property type="match status" value="2"/>
</dbReference>